<feature type="transmembrane region" description="Helical" evidence="1">
    <location>
        <begin position="73"/>
        <end position="93"/>
    </location>
</feature>
<keyword evidence="1" id="KW-0812">Transmembrane</keyword>
<feature type="transmembrane region" description="Helical" evidence="1">
    <location>
        <begin position="12"/>
        <end position="29"/>
    </location>
</feature>
<proteinExistence type="predicted"/>
<dbReference type="Proteomes" id="UP000319094">
    <property type="component" value="Unassembled WGS sequence"/>
</dbReference>
<dbReference type="OrthoDB" id="3698172at2"/>
<accession>A0A542Y563</accession>
<sequence>MQTGSPKRTSAAAVTGMLLLDAALVVVFAAVGRGSHAREATLLGPFETAWPFLAGLALSWLLTLAWRRPAAILRTGVPVWIGTVGFGMLFRALTGQGTAIPFVIVATLTVGAFLLGWRLIALIASRARARS</sequence>
<comment type="caution">
    <text evidence="2">The sequence shown here is derived from an EMBL/GenBank/DDBJ whole genome shotgun (WGS) entry which is preliminary data.</text>
</comment>
<keyword evidence="1" id="KW-1133">Transmembrane helix</keyword>
<gene>
    <name evidence="2" type="ORF">FB468_1219</name>
</gene>
<evidence type="ECO:0000313" key="2">
    <source>
        <dbReference type="EMBL" id="TQL43203.1"/>
    </source>
</evidence>
<dbReference type="EMBL" id="VFON01000001">
    <property type="protein sequence ID" value="TQL43203.1"/>
    <property type="molecule type" value="Genomic_DNA"/>
</dbReference>
<organism evidence="2 3">
    <name type="scientific">Leucobacter komagatae</name>
    <dbReference type="NCBI Taxonomy" id="55969"/>
    <lineage>
        <taxon>Bacteria</taxon>
        <taxon>Bacillati</taxon>
        <taxon>Actinomycetota</taxon>
        <taxon>Actinomycetes</taxon>
        <taxon>Micrococcales</taxon>
        <taxon>Microbacteriaceae</taxon>
        <taxon>Leucobacter</taxon>
    </lineage>
</organism>
<feature type="transmembrane region" description="Helical" evidence="1">
    <location>
        <begin position="49"/>
        <end position="66"/>
    </location>
</feature>
<dbReference type="Pfam" id="PF11255">
    <property type="entry name" value="DUF3054"/>
    <property type="match status" value="1"/>
</dbReference>
<reference evidence="2 3" key="1">
    <citation type="submission" date="2019-06" db="EMBL/GenBank/DDBJ databases">
        <title>Sequencing the genomes of 1000 actinobacteria strains.</title>
        <authorList>
            <person name="Klenk H.-P."/>
        </authorList>
    </citation>
    <scope>NUCLEOTIDE SEQUENCE [LARGE SCALE GENOMIC DNA]</scope>
    <source>
        <strain evidence="2 3">DSM 8803</strain>
    </source>
</reference>
<feature type="transmembrane region" description="Helical" evidence="1">
    <location>
        <begin position="99"/>
        <end position="124"/>
    </location>
</feature>
<dbReference type="RefSeq" id="WP_141888156.1">
    <property type="nucleotide sequence ID" value="NZ_BAAAUY010000010.1"/>
</dbReference>
<evidence type="ECO:0000256" key="1">
    <source>
        <dbReference type="SAM" id="Phobius"/>
    </source>
</evidence>
<evidence type="ECO:0000313" key="3">
    <source>
        <dbReference type="Proteomes" id="UP000319094"/>
    </source>
</evidence>
<dbReference type="AlphaFoldDB" id="A0A542Y563"/>
<dbReference type="InterPro" id="IPR021414">
    <property type="entry name" value="DUF3054"/>
</dbReference>
<keyword evidence="3" id="KW-1185">Reference proteome</keyword>
<protein>
    <submittedName>
        <fullName evidence="2">DUF3054 family protein</fullName>
    </submittedName>
</protein>
<name>A0A542Y563_9MICO</name>
<keyword evidence="1" id="KW-0472">Membrane</keyword>